<dbReference type="EMBL" id="JACAPU010000002">
    <property type="protein sequence ID" value="NWB45175.1"/>
    <property type="molecule type" value="Genomic_DNA"/>
</dbReference>
<feature type="domain" description="N-acetyltransferase" evidence="1">
    <location>
        <begin position="1"/>
        <end position="141"/>
    </location>
</feature>
<gene>
    <name evidence="2" type="ORF">HX829_01615</name>
</gene>
<proteinExistence type="predicted"/>
<organism evidence="2 3">
    <name type="scientific">Pseudomonas gingeri</name>
    <dbReference type="NCBI Taxonomy" id="117681"/>
    <lineage>
        <taxon>Bacteria</taxon>
        <taxon>Pseudomonadati</taxon>
        <taxon>Pseudomonadota</taxon>
        <taxon>Gammaproteobacteria</taxon>
        <taxon>Pseudomonadales</taxon>
        <taxon>Pseudomonadaceae</taxon>
        <taxon>Pseudomonas</taxon>
    </lineage>
</organism>
<comment type="caution">
    <text evidence="2">The sequence shown here is derived from an EMBL/GenBank/DDBJ whole genome shotgun (WGS) entry which is preliminary data.</text>
</comment>
<evidence type="ECO:0000313" key="3">
    <source>
        <dbReference type="Proteomes" id="UP000582981"/>
    </source>
</evidence>
<dbReference type="SUPFAM" id="SSF55729">
    <property type="entry name" value="Acyl-CoA N-acyltransferases (Nat)"/>
    <property type="match status" value="1"/>
</dbReference>
<dbReference type="Gene3D" id="3.40.630.30">
    <property type="match status" value="1"/>
</dbReference>
<keyword evidence="2" id="KW-0808">Transferase</keyword>
<dbReference type="Pfam" id="PF00583">
    <property type="entry name" value="Acetyltransf_1"/>
    <property type="match status" value="1"/>
</dbReference>
<sequence>MTDTPYSFSLGADAEAMAVVRKGLERFNAEQIGAYAYEDFQLYARDSEGQVIGGMFGHSGMGWLYIDYLWLNHALRSQGLGGQLLKRAEDEARSRGCKGVFLYTYSFQAPDFYQKQGYQVMGVLEDCPPGHQRYYLKKSLQG</sequence>
<dbReference type="PROSITE" id="PS51186">
    <property type="entry name" value="GNAT"/>
    <property type="match status" value="1"/>
</dbReference>
<protein>
    <submittedName>
        <fullName evidence="2">GNAT family N-acetyltransferase</fullName>
    </submittedName>
</protein>
<dbReference type="InterPro" id="IPR016181">
    <property type="entry name" value="Acyl_CoA_acyltransferase"/>
</dbReference>
<reference evidence="2 3" key="1">
    <citation type="submission" date="2020-04" db="EMBL/GenBank/DDBJ databases">
        <title>Molecular characterization of pseudomonads from Agaricus bisporus reveal novel blotch 2 pathogens in Western Europe.</title>
        <authorList>
            <person name="Taparia T."/>
            <person name="Krijger M."/>
            <person name="Haynes E."/>
            <person name="Elpinstone J.G."/>
            <person name="Noble R."/>
            <person name="Van Der Wolf J."/>
        </authorList>
    </citation>
    <scope>NUCLEOTIDE SEQUENCE [LARGE SCALE GENOMIC DNA]</scope>
    <source>
        <strain evidence="2 3">F1001</strain>
    </source>
</reference>
<dbReference type="GO" id="GO:0016747">
    <property type="term" value="F:acyltransferase activity, transferring groups other than amino-acyl groups"/>
    <property type="evidence" value="ECO:0007669"/>
    <property type="project" value="InterPro"/>
</dbReference>
<dbReference type="CDD" id="cd04301">
    <property type="entry name" value="NAT_SF"/>
    <property type="match status" value="1"/>
</dbReference>
<dbReference type="InterPro" id="IPR000182">
    <property type="entry name" value="GNAT_dom"/>
</dbReference>
<name>A0A7Y7W9C6_9PSED</name>
<evidence type="ECO:0000313" key="2">
    <source>
        <dbReference type="EMBL" id="NWB45175.1"/>
    </source>
</evidence>
<dbReference type="Proteomes" id="UP000582981">
    <property type="component" value="Unassembled WGS sequence"/>
</dbReference>
<dbReference type="RefSeq" id="WP_177143155.1">
    <property type="nucleotide sequence ID" value="NZ_JACAPU010000002.1"/>
</dbReference>
<dbReference type="AlphaFoldDB" id="A0A7Y7W9C6"/>
<accession>A0A7Y7W9C6</accession>
<evidence type="ECO:0000259" key="1">
    <source>
        <dbReference type="PROSITE" id="PS51186"/>
    </source>
</evidence>